<accession>A0A9X1ZHU8</accession>
<evidence type="ECO:0000313" key="3">
    <source>
        <dbReference type="Proteomes" id="UP001139293"/>
    </source>
</evidence>
<keyword evidence="1" id="KW-0472">Membrane</keyword>
<dbReference type="InterPro" id="IPR008023">
    <property type="entry name" value="DUF748"/>
</dbReference>
<reference evidence="2" key="1">
    <citation type="submission" date="2022-01" db="EMBL/GenBank/DDBJ databases">
        <title>Whole genome-based taxonomy of the Shewanellaceae.</title>
        <authorList>
            <person name="Martin-Rodriguez A.J."/>
        </authorList>
    </citation>
    <scope>NUCLEOTIDE SEQUENCE</scope>
    <source>
        <strain evidence="2">KCTC 23973</strain>
    </source>
</reference>
<dbReference type="PANTHER" id="PTHR30441:SF8">
    <property type="entry name" value="DUF748 DOMAIN-CONTAINING PROTEIN"/>
    <property type="match status" value="1"/>
</dbReference>
<organism evidence="2 3">
    <name type="scientific">Shewanella pneumatophori</name>
    <dbReference type="NCBI Taxonomy" id="314092"/>
    <lineage>
        <taxon>Bacteria</taxon>
        <taxon>Pseudomonadati</taxon>
        <taxon>Pseudomonadota</taxon>
        <taxon>Gammaproteobacteria</taxon>
        <taxon>Alteromonadales</taxon>
        <taxon>Shewanellaceae</taxon>
        <taxon>Shewanella</taxon>
    </lineage>
</organism>
<dbReference type="InterPro" id="IPR052894">
    <property type="entry name" value="AsmA-related"/>
</dbReference>
<keyword evidence="1" id="KW-0812">Transmembrane</keyword>
<dbReference type="PANTHER" id="PTHR30441">
    <property type="entry name" value="DUF748 DOMAIN-CONTAINING PROTEIN"/>
    <property type="match status" value="1"/>
</dbReference>
<evidence type="ECO:0000313" key="2">
    <source>
        <dbReference type="EMBL" id="MCL1139765.1"/>
    </source>
</evidence>
<dbReference type="GO" id="GO:0090313">
    <property type="term" value="P:regulation of protein targeting to membrane"/>
    <property type="evidence" value="ECO:0007669"/>
    <property type="project" value="TreeGrafter"/>
</dbReference>
<sequence length="1048" mass="115189">MSFLKKLLQPILSGYRQRPRYQRLIIIFSALYLCFTAILGLLVPYVAVKQAPQQLSQLLQRPVTLQDIKINPFTLDVAIDNFQLHETNNQPFVGFKQLTFELQFWDSLFNRAYSVTNVTLTQPNVNIERIKAPQPLHFNFSDIIDTLAKQPTTKESEPNQSPSALPHFIISNLAIVKADLNFEDQVNDAQLHYPEFNLNVKYFDSKHAIQTALSQQADGHSTHSDLNRYSVHIVGRKGGEISTQGQVQLSPLNVIGDVQLSNIQLPQFWSFISEQFAPVLSSGRLTLSSNYQLQIQDDKLAVKTDSGLLQLDDINFDYQQQSVINLPKIALQGIAFDLQKQTVTAQSLDTNGLVLNTKLDKNGVDLARIFTPIADSSTDVNKQKTEAIETQAADTSEQHKIANNRDKSAKPNWSAVLQKINLENYQVNLTEALVTKGTPWQIADIALTTGVITASLADPIDYQLSLNINQQGHIGSSGSIDALAQTANTQLTVSNFALAQLQQYLSPYINIELKQGKFNTQGALVFNAKTEQLTYAGNLLVNDLLIKDKAQQKELLKWQALDINSLEFNKQDNRLDIDQVALTQPYGRIIIAKDKSTNIGDLIVQTAPEKTEQAEQTQPEKAVTAKVSTKTAQSAASAKPLALSINQISFKDGSTFFADNSLTPNFAASIEHLDGNISQLSSDSKQTASVDIKGKIDRYAPVTLKGDINPLLAQPYLDLALSFKHVELTSVNPYSGTYAGYYIDKGLLSLDLNYQLDKNQLVGDNHLVVDQLKLGKPSDSSLATTLPVTLAIALLQDRHGVIDLGLQVSGDVDDPSFSIGSIVMTAFTNVITKAVTAPFTLLAGLLGDDADELDKIQYLAGDATLAPEQQQTLAKLAKGLADRPMLTLTVEGGVNLQEDNQALSEQQLRVKLAQAANMTLEQLPAELSPSNYPITGPLSDALISLYETELASPASQVKDKIAAEHQADEALSEEQLLRRWHIALYNFTLGAQRINEGALGKLAQARATAVKTYLIEQQKVDPKRVFLLDSRVELNTKASQALLTLGTN</sequence>
<protein>
    <submittedName>
        <fullName evidence="2">DUF748 domain-containing protein</fullName>
    </submittedName>
</protein>
<evidence type="ECO:0000256" key="1">
    <source>
        <dbReference type="SAM" id="Phobius"/>
    </source>
</evidence>
<dbReference type="EMBL" id="JAKILB010000009">
    <property type="protein sequence ID" value="MCL1139765.1"/>
    <property type="molecule type" value="Genomic_DNA"/>
</dbReference>
<gene>
    <name evidence="2" type="ORF">L2740_14555</name>
</gene>
<dbReference type="Proteomes" id="UP001139293">
    <property type="component" value="Unassembled WGS sequence"/>
</dbReference>
<dbReference type="GO" id="GO:0005886">
    <property type="term" value="C:plasma membrane"/>
    <property type="evidence" value="ECO:0007669"/>
    <property type="project" value="TreeGrafter"/>
</dbReference>
<dbReference type="RefSeq" id="WP_248950861.1">
    <property type="nucleotide sequence ID" value="NZ_JAKILB010000009.1"/>
</dbReference>
<dbReference type="AlphaFoldDB" id="A0A9X1ZHU8"/>
<dbReference type="Pfam" id="PF05359">
    <property type="entry name" value="DUF748"/>
    <property type="match status" value="1"/>
</dbReference>
<comment type="caution">
    <text evidence="2">The sequence shown here is derived from an EMBL/GenBank/DDBJ whole genome shotgun (WGS) entry which is preliminary data.</text>
</comment>
<proteinExistence type="predicted"/>
<feature type="transmembrane region" description="Helical" evidence="1">
    <location>
        <begin position="21"/>
        <end position="47"/>
    </location>
</feature>
<name>A0A9X1ZHU8_9GAMM</name>
<keyword evidence="3" id="KW-1185">Reference proteome</keyword>
<keyword evidence="1" id="KW-1133">Transmembrane helix</keyword>